<accession>A0A085NJJ7</accession>
<protein>
    <submittedName>
        <fullName evidence="2">Uncharacterized protein</fullName>
    </submittedName>
</protein>
<organism evidence="2">
    <name type="scientific">Trichuris suis</name>
    <name type="common">pig whipworm</name>
    <dbReference type="NCBI Taxonomy" id="68888"/>
    <lineage>
        <taxon>Eukaryota</taxon>
        <taxon>Metazoa</taxon>
        <taxon>Ecdysozoa</taxon>
        <taxon>Nematoda</taxon>
        <taxon>Enoplea</taxon>
        <taxon>Dorylaimia</taxon>
        <taxon>Trichinellida</taxon>
        <taxon>Trichuridae</taxon>
        <taxon>Trichuris</taxon>
    </lineage>
</organism>
<dbReference type="EMBL" id="KL363190">
    <property type="protein sequence ID" value="KFD57124.1"/>
    <property type="molecule type" value="Genomic_DNA"/>
</dbReference>
<evidence type="ECO:0000313" key="3">
    <source>
        <dbReference type="Proteomes" id="UP000030764"/>
    </source>
</evidence>
<evidence type="ECO:0000313" key="1">
    <source>
        <dbReference type="EMBL" id="KFD57124.1"/>
    </source>
</evidence>
<name>A0A085NJJ7_9BILA</name>
<proteinExistence type="predicted"/>
<keyword evidence="3" id="KW-1185">Reference proteome</keyword>
<dbReference type="Proteomes" id="UP000030758">
    <property type="component" value="Unassembled WGS sequence"/>
</dbReference>
<dbReference type="EMBL" id="KL367494">
    <property type="protein sequence ID" value="KFD69643.1"/>
    <property type="molecule type" value="Genomic_DNA"/>
</dbReference>
<evidence type="ECO:0000313" key="2">
    <source>
        <dbReference type="EMBL" id="KFD69643.1"/>
    </source>
</evidence>
<dbReference type="AlphaFoldDB" id="A0A085NJJ7"/>
<sequence length="80" mass="9462">MKETEQELSILAHIRGKHLLAYFHGTASHYQRCIMKHVKESASNSRLVRFTTGRWPKIRLRQFERSPNKKCPYHVGVRQS</sequence>
<dbReference type="Proteomes" id="UP000030764">
    <property type="component" value="Unassembled WGS sequence"/>
</dbReference>
<reference evidence="2 3" key="1">
    <citation type="journal article" date="2014" name="Nat. Genet.">
        <title>Genome and transcriptome of the porcine whipworm Trichuris suis.</title>
        <authorList>
            <person name="Jex A.R."/>
            <person name="Nejsum P."/>
            <person name="Schwarz E.M."/>
            <person name="Hu L."/>
            <person name="Young N.D."/>
            <person name="Hall R.S."/>
            <person name="Korhonen P.K."/>
            <person name="Liao S."/>
            <person name="Thamsborg S."/>
            <person name="Xia J."/>
            <person name="Xu P."/>
            <person name="Wang S."/>
            <person name="Scheerlinck J.P."/>
            <person name="Hofmann A."/>
            <person name="Sternberg P.W."/>
            <person name="Wang J."/>
            <person name="Gasser R.B."/>
        </authorList>
    </citation>
    <scope>NUCLEOTIDE SEQUENCE [LARGE SCALE GENOMIC DNA]</scope>
    <source>
        <strain evidence="2">DCEP-RM93F</strain>
        <strain evidence="1">DCEP-RM93M</strain>
    </source>
</reference>
<gene>
    <name evidence="1" type="ORF">M513_02009</name>
    <name evidence="2" type="ORF">M514_02009</name>
</gene>